<keyword evidence="3 6" id="KW-0479">Metal-binding</keyword>
<feature type="transmembrane region" description="Helical" evidence="9">
    <location>
        <begin position="205"/>
        <end position="228"/>
    </location>
</feature>
<reference evidence="11" key="1">
    <citation type="journal article" date="2009" name="Science">
        <title>The B73 maize genome: complexity, diversity, and dynamics.</title>
        <authorList>
            <person name="Schnable P.S."/>
            <person name="Ware D."/>
            <person name="Fulton R.S."/>
            <person name="Stein J.C."/>
            <person name="Wei F."/>
            <person name="Pasternak S."/>
            <person name="Liang C."/>
            <person name="Zhang J."/>
            <person name="Fulton L."/>
            <person name="Graves T.A."/>
            <person name="Minx P."/>
            <person name="Reily A.D."/>
            <person name="Courtney L."/>
            <person name="Kruchowski S.S."/>
            <person name="Tomlinson C."/>
            <person name="Strong C."/>
            <person name="Delehaunty K."/>
            <person name="Fronick C."/>
            <person name="Courtney B."/>
            <person name="Rock S.M."/>
            <person name="Belter E."/>
            <person name="Du F."/>
            <person name="Kim K."/>
            <person name="Abbott R.M."/>
            <person name="Cotton M."/>
            <person name="Levy A."/>
            <person name="Marchetto P."/>
            <person name="Ochoa K."/>
            <person name="Jackson S.M."/>
            <person name="Gillam B."/>
            <person name="Chen W."/>
            <person name="Yan L."/>
            <person name="Higginbotham J."/>
            <person name="Cardenas M."/>
            <person name="Waligorski J."/>
            <person name="Applebaum E."/>
            <person name="Phelps L."/>
            <person name="Falcone J."/>
            <person name="Kanchi K."/>
            <person name="Thane T."/>
            <person name="Scimone A."/>
            <person name="Thane N."/>
            <person name="Henke J."/>
            <person name="Wang T."/>
            <person name="Ruppert J."/>
            <person name="Shah N."/>
            <person name="Rotter K."/>
            <person name="Hodges J."/>
            <person name="Ingenthron E."/>
            <person name="Cordes M."/>
            <person name="Kohlberg S."/>
            <person name="Sgro J."/>
            <person name="Delgado B."/>
            <person name="Mead K."/>
            <person name="Chinwalla A."/>
            <person name="Leonard S."/>
            <person name="Crouse K."/>
            <person name="Collura K."/>
            <person name="Kudrna D."/>
            <person name="Currie J."/>
            <person name="He R."/>
            <person name="Angelova A."/>
            <person name="Rajasekar S."/>
            <person name="Mueller T."/>
            <person name="Lomeli R."/>
            <person name="Scara G."/>
            <person name="Ko A."/>
            <person name="Delaney K."/>
            <person name="Wissotski M."/>
            <person name="Lopez G."/>
            <person name="Campos D."/>
            <person name="Braidotti M."/>
            <person name="Ashley E."/>
            <person name="Golser W."/>
            <person name="Kim H."/>
            <person name="Lee S."/>
            <person name="Lin J."/>
            <person name="Dujmic Z."/>
            <person name="Kim W."/>
            <person name="Talag J."/>
            <person name="Zuccolo A."/>
            <person name="Fan C."/>
            <person name="Sebastian A."/>
            <person name="Kramer M."/>
            <person name="Spiegel L."/>
            <person name="Nascimento L."/>
            <person name="Zutavern T."/>
            <person name="Miller B."/>
            <person name="Ambroise C."/>
            <person name="Muller S."/>
            <person name="Spooner W."/>
            <person name="Narechania A."/>
            <person name="Ren L."/>
            <person name="Wei S."/>
            <person name="Kumari S."/>
            <person name="Faga B."/>
            <person name="Levy M.J."/>
            <person name="McMahan L."/>
            <person name="Van Buren P."/>
            <person name="Vaughn M.W."/>
            <person name="Ying K."/>
            <person name="Yeh C.-T."/>
            <person name="Emrich S.J."/>
            <person name="Jia Y."/>
            <person name="Kalyanaraman A."/>
            <person name="Hsia A.-P."/>
            <person name="Barbazuk W.B."/>
            <person name="Baucom R.S."/>
            <person name="Brutnell T.P."/>
            <person name="Carpita N.C."/>
            <person name="Chaparro C."/>
            <person name="Chia J.-M."/>
            <person name="Deragon J.-M."/>
            <person name="Estill J.C."/>
            <person name="Fu Y."/>
            <person name="Jeddeloh J.A."/>
            <person name="Han Y."/>
            <person name="Lee H."/>
            <person name="Li P."/>
            <person name="Lisch D.R."/>
            <person name="Liu S."/>
            <person name="Liu Z."/>
            <person name="Nagel D.H."/>
            <person name="McCann M.C."/>
            <person name="SanMiguel P."/>
            <person name="Myers A.M."/>
            <person name="Nettleton D."/>
            <person name="Nguyen J."/>
            <person name="Penning B.W."/>
            <person name="Ponnala L."/>
            <person name="Schneider K.L."/>
            <person name="Schwartz D.C."/>
            <person name="Sharma A."/>
            <person name="Soderlund C."/>
            <person name="Springer N.M."/>
            <person name="Sun Q."/>
            <person name="Wang H."/>
            <person name="Waterman M."/>
            <person name="Westerman R."/>
            <person name="Wolfgruber T.K."/>
            <person name="Yang L."/>
            <person name="Yu Y."/>
            <person name="Zhang L."/>
            <person name="Zhou S."/>
            <person name="Zhu Q."/>
            <person name="Bennetzen J.L."/>
            <person name="Dawe R.K."/>
            <person name="Jiang J."/>
            <person name="Jiang N."/>
            <person name="Presting G.G."/>
            <person name="Wessler S.R."/>
            <person name="Aluru S."/>
            <person name="Martienssen R.A."/>
            <person name="Clifton S.W."/>
            <person name="McCombie W.R."/>
            <person name="Wing R.A."/>
            <person name="Wilson R.K."/>
        </authorList>
    </citation>
    <scope>NUCLEOTIDE SEQUENCE [LARGE SCALE GENOMIC DNA]</scope>
    <source>
        <strain evidence="11">cv. B73</strain>
    </source>
</reference>
<reference evidence="10" key="3">
    <citation type="submission" date="2021-05" db="UniProtKB">
        <authorList>
            <consortium name="EnsemblPlants"/>
        </authorList>
    </citation>
    <scope>IDENTIFICATION</scope>
    <source>
        <strain evidence="10">cv. B73</strain>
    </source>
</reference>
<comment type="similarity">
    <text evidence="7">Belongs to the cytochrome P450 family.</text>
</comment>
<evidence type="ECO:0000256" key="1">
    <source>
        <dbReference type="ARBA" id="ARBA00004167"/>
    </source>
</evidence>
<sequence length="663" mass="72631">MQPPGKQPPPRIPYLPRTATGSQHNAGVRADVVRLGSGEGADYWSVSVRELGVWSVALGGVHSAPPPWAASRPRTPSSSAARRLEKVKDEAEEAGKAVVAVAAASWSFRLRSLRKSLEGEQVAAGWPPWLSAVAGEAIQGWIPLKDDSFEKLEKVQTTSRATRSLSTLTRAVRRGGESTGIDANGNSYDLSTKLLHLAWHPSENLIAYPVDLCFITAVPIVGPLLWLVRGRKRKRNRLEPAIRDQELHRRHGPVLALRFLSPRPAVFVSGRATTHHVLVQRGPALASRPPAIAPFRVLNNDQSTVSSAPYSSLWRSLRRNLTSGALPLVPLFVAVFSLLSHMCFGRRSHGRRVGEIEAVQRELFASYIGFQVFAFCPSVTKLVLSSMPSSSSSSYSGDEHENLSYCYVDTLLAHRLPKEEGERALTDAEVVSLCTEFLTASVDTTVTALQWIMANLVRQPEVQSKLLEEINTVVTATDEGGVAEEDLKRMPYLKAVVLEGLRRHPPAHFLLSHAAVEETSLDRHRVPASTSVNFSVADVSMDETLWDRPDEFRPERFVNDGQGVSVDLTGSREIKMMPFGVGRRICPGLGLALLAAAPLVLRGKPGARVRVGGGGRCRRRSSREAGVHRDHMERPLRARVERRGRAKRAAVSICTESSLTTAK</sequence>
<keyword evidence="7" id="KW-0560">Oxidoreductase</keyword>
<dbReference type="InterPro" id="IPR017972">
    <property type="entry name" value="Cyt_P450_CS"/>
</dbReference>
<dbReference type="InParanoid" id="A0A804RQX4"/>
<dbReference type="InterPro" id="IPR001128">
    <property type="entry name" value="Cyt_P450"/>
</dbReference>
<evidence type="ECO:0000256" key="2">
    <source>
        <dbReference type="ARBA" id="ARBA00022692"/>
    </source>
</evidence>
<keyword evidence="6 7" id="KW-0349">Heme</keyword>
<keyword evidence="7" id="KW-0503">Monooxygenase</keyword>
<accession>A0A804RQX4</accession>
<dbReference type="SUPFAM" id="SSF48264">
    <property type="entry name" value="Cytochrome P450"/>
    <property type="match status" value="1"/>
</dbReference>
<dbReference type="PRINTS" id="PR00385">
    <property type="entry name" value="P450"/>
</dbReference>
<protein>
    <recommendedName>
        <fullName evidence="12">Cytochrome P450 89A2</fullName>
    </recommendedName>
</protein>
<evidence type="ECO:0000256" key="4">
    <source>
        <dbReference type="ARBA" id="ARBA00022989"/>
    </source>
</evidence>
<comment type="subcellular location">
    <subcellularLocation>
        <location evidence="1">Membrane</location>
        <topology evidence="1">Single-pass membrane protein</topology>
    </subcellularLocation>
</comment>
<organism evidence="10 11">
    <name type="scientific">Zea mays</name>
    <name type="common">Maize</name>
    <dbReference type="NCBI Taxonomy" id="4577"/>
    <lineage>
        <taxon>Eukaryota</taxon>
        <taxon>Viridiplantae</taxon>
        <taxon>Streptophyta</taxon>
        <taxon>Embryophyta</taxon>
        <taxon>Tracheophyta</taxon>
        <taxon>Spermatophyta</taxon>
        <taxon>Magnoliopsida</taxon>
        <taxon>Liliopsida</taxon>
        <taxon>Poales</taxon>
        <taxon>Poaceae</taxon>
        <taxon>PACMAD clade</taxon>
        <taxon>Panicoideae</taxon>
        <taxon>Andropogonodae</taxon>
        <taxon>Andropogoneae</taxon>
        <taxon>Tripsacinae</taxon>
        <taxon>Zea</taxon>
    </lineage>
</organism>
<dbReference type="GO" id="GO:0016709">
    <property type="term" value="F:oxidoreductase activity, acting on paired donors, with incorporation or reduction of molecular oxygen, NAD(P)H as one donor, and incorporation of one atom of oxygen"/>
    <property type="evidence" value="ECO:0000318"/>
    <property type="project" value="GO_Central"/>
</dbReference>
<dbReference type="AlphaFoldDB" id="A0A804RQX4"/>
<evidence type="ECO:0000256" key="3">
    <source>
        <dbReference type="ARBA" id="ARBA00022723"/>
    </source>
</evidence>
<reference evidence="10" key="2">
    <citation type="submission" date="2019-07" db="EMBL/GenBank/DDBJ databases">
        <authorList>
            <person name="Seetharam A."/>
            <person name="Woodhouse M."/>
            <person name="Cannon E."/>
        </authorList>
    </citation>
    <scope>NUCLEOTIDE SEQUENCE [LARGE SCALE GENOMIC DNA]</scope>
    <source>
        <strain evidence="10">cv. B73</strain>
    </source>
</reference>
<keyword evidence="6 7" id="KW-0408">Iron</keyword>
<dbReference type="GO" id="GO:0005506">
    <property type="term" value="F:iron ion binding"/>
    <property type="evidence" value="ECO:0007669"/>
    <property type="project" value="InterPro"/>
</dbReference>
<dbReference type="EnsemblPlants" id="Zm00001eb433380_T001">
    <property type="protein sequence ID" value="Zm00001eb433380_P001"/>
    <property type="gene ID" value="Zm00001eb433380"/>
</dbReference>
<evidence type="ECO:0000256" key="8">
    <source>
        <dbReference type="SAM" id="MobiDB-lite"/>
    </source>
</evidence>
<dbReference type="Gene3D" id="1.10.630.10">
    <property type="entry name" value="Cytochrome P450"/>
    <property type="match status" value="1"/>
</dbReference>
<dbReference type="PRINTS" id="PR00463">
    <property type="entry name" value="EP450I"/>
</dbReference>
<dbReference type="PROSITE" id="PS00086">
    <property type="entry name" value="CYTOCHROME_P450"/>
    <property type="match status" value="1"/>
</dbReference>
<evidence type="ECO:0000313" key="11">
    <source>
        <dbReference type="Proteomes" id="UP000007305"/>
    </source>
</evidence>
<dbReference type="Proteomes" id="UP000007305">
    <property type="component" value="Chromosome 10"/>
</dbReference>
<evidence type="ECO:0000313" key="10">
    <source>
        <dbReference type="EnsemblPlants" id="Zm00001eb433380_P001"/>
    </source>
</evidence>
<evidence type="ECO:0008006" key="12">
    <source>
        <dbReference type="Google" id="ProtNLM"/>
    </source>
</evidence>
<keyword evidence="2 9" id="KW-0812">Transmembrane</keyword>
<dbReference type="InterPro" id="IPR002401">
    <property type="entry name" value="Cyt_P450_E_grp-I"/>
</dbReference>
<feature type="region of interest" description="Disordered" evidence="8">
    <location>
        <begin position="1"/>
        <end position="27"/>
    </location>
</feature>
<evidence type="ECO:0000256" key="6">
    <source>
        <dbReference type="PIRSR" id="PIRSR602401-1"/>
    </source>
</evidence>
<comment type="cofactor">
    <cofactor evidence="6">
        <name>heme</name>
        <dbReference type="ChEBI" id="CHEBI:30413"/>
    </cofactor>
</comment>
<name>A0A804RQX4_MAIZE</name>
<proteinExistence type="inferred from homology"/>
<evidence type="ECO:0000256" key="7">
    <source>
        <dbReference type="RuleBase" id="RU000461"/>
    </source>
</evidence>
<dbReference type="PANTHER" id="PTHR24298">
    <property type="entry name" value="FLAVONOID 3'-MONOOXYGENASE-RELATED"/>
    <property type="match status" value="1"/>
</dbReference>
<dbReference type="Pfam" id="PF00067">
    <property type="entry name" value="p450"/>
    <property type="match status" value="2"/>
</dbReference>
<evidence type="ECO:0000256" key="5">
    <source>
        <dbReference type="ARBA" id="ARBA00023136"/>
    </source>
</evidence>
<keyword evidence="4 9" id="KW-1133">Transmembrane helix</keyword>
<dbReference type="Gramene" id="Zm00001eb433380_T001">
    <property type="protein sequence ID" value="Zm00001eb433380_P001"/>
    <property type="gene ID" value="Zm00001eb433380"/>
</dbReference>
<keyword evidence="11" id="KW-1185">Reference proteome</keyword>
<evidence type="ECO:0000256" key="9">
    <source>
        <dbReference type="SAM" id="Phobius"/>
    </source>
</evidence>
<feature type="binding site" description="axial binding residue" evidence="6">
    <location>
        <position position="586"/>
    </location>
    <ligand>
        <name>heme</name>
        <dbReference type="ChEBI" id="CHEBI:30413"/>
    </ligand>
    <ligandPart>
        <name>Fe</name>
        <dbReference type="ChEBI" id="CHEBI:18248"/>
    </ligandPart>
</feature>
<feature type="compositionally biased region" description="Pro residues" evidence="8">
    <location>
        <begin position="1"/>
        <end position="13"/>
    </location>
</feature>
<keyword evidence="5 9" id="KW-0472">Membrane</keyword>
<dbReference type="GO" id="GO:0016020">
    <property type="term" value="C:membrane"/>
    <property type="evidence" value="ECO:0000318"/>
    <property type="project" value="GO_Central"/>
</dbReference>
<dbReference type="InterPro" id="IPR036396">
    <property type="entry name" value="Cyt_P450_sf"/>
</dbReference>
<dbReference type="PANTHER" id="PTHR24298:SF825">
    <property type="entry name" value="CYTOCHROME P450 89A2"/>
    <property type="match status" value="1"/>
</dbReference>
<dbReference type="GO" id="GO:0020037">
    <property type="term" value="F:heme binding"/>
    <property type="evidence" value="ECO:0007669"/>
    <property type="project" value="InterPro"/>
</dbReference>
<feature type="transmembrane region" description="Helical" evidence="9">
    <location>
        <begin position="325"/>
        <end position="344"/>
    </location>
</feature>
<dbReference type="InterPro" id="IPR051103">
    <property type="entry name" value="Plant_metabolite_P450s"/>
</dbReference>